<comment type="caution">
    <text evidence="1">The sequence shown here is derived from an EMBL/GenBank/DDBJ whole genome shotgun (WGS) entry which is preliminary data.</text>
</comment>
<name>A0A7J7KTV5_BUGNE</name>
<sequence>MKKFPRDKKAEQVAKEAAEYAKKHGVCSIHVPVGPLFVGQRMCIKRLSTPVNSVLDAFVSVSIDRDLLTPSLTKDLNPMSINIKSVKNLPDDPIDYQELRTKCHPCSLSYQFFKHEVYQTKGKPQAKNLHWDDQNVVLLGTIPKSELVNYLLGPPMEIELHDRDKLPNSSQLQPALFGQDGEDEKINNVGYISRRRTQYNALKNRPSSWDPYGVAKVNMSEFMLGQKVLNLQIPVHSCTIPDILGRETEAGRCPFGRIVYVLDQHNRLIAKNLLSLVSKINAKSLGLDNLSAVVLDAALSTYKLTIEQQKRKDLDIVTGFQLLDGKNHVFVLEGLKDGGIQKIWDSISKPKEGVKVLYNSDLSCGHRLYGALDVDLTRVKLHEPLELIVQQPLLFVRDMVPRSCFLALTKLDQLVNCTNLKAAGRNDLFPTSDEVISMSREFGVPLTAEDIIADEEQMAVHDAMGGESKKAKSAIPINATSRMSRSRMQLKEPLDMSNERYLMELKSRQLTAEGIDYLADNIRTVMLESRQNKLRKHYQPVQHSAQRIAQNYSTSTFNSTELAKDIIRQNLDKDTLTLTMKLPSLRYHHSATFVPVNVEELKKREKLAHQSKFVSKKDWTFPEVKNLKQCNEHPKKPDATRICDLKQEWIENLDHRNKLNPTLEERDIYSWRDRKLDMNTWEYPAKHFEPLSEPPISIMLPGKNFRKNWMTLIS</sequence>
<proteinExistence type="predicted"/>
<evidence type="ECO:0000313" key="2">
    <source>
        <dbReference type="Proteomes" id="UP000593567"/>
    </source>
</evidence>
<dbReference type="EMBL" id="VXIV02000008">
    <property type="protein sequence ID" value="KAF6041640.1"/>
    <property type="molecule type" value="Genomic_DNA"/>
</dbReference>
<dbReference type="OrthoDB" id="188352at2759"/>
<organism evidence="1 2">
    <name type="scientific">Bugula neritina</name>
    <name type="common">Brown bryozoan</name>
    <name type="synonym">Sertularia neritina</name>
    <dbReference type="NCBI Taxonomy" id="10212"/>
    <lineage>
        <taxon>Eukaryota</taxon>
        <taxon>Metazoa</taxon>
        <taxon>Spiralia</taxon>
        <taxon>Lophotrochozoa</taxon>
        <taxon>Bryozoa</taxon>
        <taxon>Gymnolaemata</taxon>
        <taxon>Cheilostomatida</taxon>
        <taxon>Flustrina</taxon>
        <taxon>Buguloidea</taxon>
        <taxon>Bugulidae</taxon>
        <taxon>Bugula</taxon>
    </lineage>
</organism>
<dbReference type="AlphaFoldDB" id="A0A7J7KTV5"/>
<gene>
    <name evidence="1" type="ORF">EB796_000052</name>
</gene>
<protein>
    <submittedName>
        <fullName evidence="1">KIAA1257</fullName>
    </submittedName>
</protein>
<dbReference type="PANTHER" id="PTHR33667">
    <property type="entry name" value="SI:DKEY-57N24.6"/>
    <property type="match status" value="1"/>
</dbReference>
<evidence type="ECO:0000313" key="1">
    <source>
        <dbReference type="EMBL" id="KAF6041640.1"/>
    </source>
</evidence>
<dbReference type="Proteomes" id="UP000593567">
    <property type="component" value="Unassembled WGS sequence"/>
</dbReference>
<accession>A0A7J7KTV5</accession>
<keyword evidence="2" id="KW-1185">Reference proteome</keyword>
<reference evidence="1" key="1">
    <citation type="submission" date="2020-06" db="EMBL/GenBank/DDBJ databases">
        <title>Draft genome of Bugula neritina, a colonial animal packing powerful symbionts and potential medicines.</title>
        <authorList>
            <person name="Rayko M."/>
        </authorList>
    </citation>
    <scope>NUCLEOTIDE SEQUENCE [LARGE SCALE GENOMIC DNA]</scope>
    <source>
        <strain evidence="1">Kwan_BN1</strain>
    </source>
</reference>
<dbReference type="PANTHER" id="PTHR33667:SF7">
    <property type="entry name" value="RIKEN CDNA 1810020O05 GENE"/>
    <property type="match status" value="1"/>
</dbReference>